<dbReference type="Proteomes" id="UP000647339">
    <property type="component" value="Unassembled WGS sequence"/>
</dbReference>
<dbReference type="Pfam" id="PF08281">
    <property type="entry name" value="Sigma70_r4_2"/>
    <property type="match status" value="1"/>
</dbReference>
<evidence type="ECO:0000256" key="1">
    <source>
        <dbReference type="ARBA" id="ARBA00010641"/>
    </source>
</evidence>
<feature type="domain" description="RNA polymerase sigma factor 70 region 4 type 2" evidence="6">
    <location>
        <begin position="133"/>
        <end position="168"/>
    </location>
</feature>
<evidence type="ECO:0000259" key="5">
    <source>
        <dbReference type="Pfam" id="PF04542"/>
    </source>
</evidence>
<protein>
    <submittedName>
        <fullName evidence="7">DNA-directed RNA polymerase sigma-70 factor</fullName>
    </submittedName>
</protein>
<dbReference type="SUPFAM" id="SSF88946">
    <property type="entry name" value="Sigma2 domain of RNA polymerase sigma factors"/>
    <property type="match status" value="1"/>
</dbReference>
<sequence length="207" mass="24660">MKGKGKFDCWSDRELWESIASGDQFAFSYLYEKSADALFGYGHKFSNDRRLIEDVIQDVFVILWEKRQRLTIHHSLKFYIFRIFRREIIQRLQGNKTLRQGLDNFMEESSWEASIQEVLIQRQMTIDSDRHVRESLKVLTKRQREAIYLKYIEGLSYDEISALMDVKVPYLYNVVLKGLKSLKEYFVTHGIAHISRFVPLLFFWKGA</sequence>
<comment type="caution">
    <text evidence="7">The sequence shown here is derived from an EMBL/GenBank/DDBJ whole genome shotgun (WGS) entry which is preliminary data.</text>
</comment>
<keyword evidence="2" id="KW-0805">Transcription regulation</keyword>
<dbReference type="Gene3D" id="1.10.1740.10">
    <property type="match status" value="1"/>
</dbReference>
<dbReference type="SUPFAM" id="SSF88659">
    <property type="entry name" value="Sigma3 and sigma4 domains of RNA polymerase sigma factors"/>
    <property type="match status" value="1"/>
</dbReference>
<keyword evidence="3" id="KW-0731">Sigma factor</keyword>
<dbReference type="NCBIfam" id="TIGR02937">
    <property type="entry name" value="sigma70-ECF"/>
    <property type="match status" value="1"/>
</dbReference>
<comment type="similarity">
    <text evidence="1">Belongs to the sigma-70 factor family. ECF subfamily.</text>
</comment>
<evidence type="ECO:0000256" key="2">
    <source>
        <dbReference type="ARBA" id="ARBA00023015"/>
    </source>
</evidence>
<evidence type="ECO:0000256" key="4">
    <source>
        <dbReference type="ARBA" id="ARBA00023163"/>
    </source>
</evidence>
<dbReference type="InterPro" id="IPR039425">
    <property type="entry name" value="RNA_pol_sigma-70-like"/>
</dbReference>
<evidence type="ECO:0000313" key="7">
    <source>
        <dbReference type="EMBL" id="GGF16365.1"/>
    </source>
</evidence>
<dbReference type="Gene3D" id="1.10.10.10">
    <property type="entry name" value="Winged helix-like DNA-binding domain superfamily/Winged helix DNA-binding domain"/>
    <property type="match status" value="1"/>
</dbReference>
<name>A0ABQ1UHA3_9BACT</name>
<dbReference type="EMBL" id="BMIU01000001">
    <property type="protein sequence ID" value="GGF16365.1"/>
    <property type="molecule type" value="Genomic_DNA"/>
</dbReference>
<dbReference type="InterPro" id="IPR013324">
    <property type="entry name" value="RNA_pol_sigma_r3/r4-like"/>
</dbReference>
<dbReference type="RefSeq" id="WP_137402713.1">
    <property type="nucleotide sequence ID" value="NZ_BMIU01000001.1"/>
</dbReference>
<accession>A0ABQ1UHA3</accession>
<dbReference type="Pfam" id="PF04542">
    <property type="entry name" value="Sigma70_r2"/>
    <property type="match status" value="1"/>
</dbReference>
<dbReference type="CDD" id="cd06171">
    <property type="entry name" value="Sigma70_r4"/>
    <property type="match status" value="1"/>
</dbReference>
<keyword evidence="8" id="KW-1185">Reference proteome</keyword>
<dbReference type="PANTHER" id="PTHR43133">
    <property type="entry name" value="RNA POLYMERASE ECF-TYPE SIGMA FACTO"/>
    <property type="match status" value="1"/>
</dbReference>
<keyword evidence="7" id="KW-0240">DNA-directed RNA polymerase</keyword>
<proteinExistence type="inferred from homology"/>
<dbReference type="PANTHER" id="PTHR43133:SF46">
    <property type="entry name" value="RNA POLYMERASE SIGMA-70 FACTOR ECF SUBFAMILY"/>
    <property type="match status" value="1"/>
</dbReference>
<organism evidence="7 8">
    <name type="scientific">Echinicola rosea</name>
    <dbReference type="NCBI Taxonomy" id="1807691"/>
    <lineage>
        <taxon>Bacteria</taxon>
        <taxon>Pseudomonadati</taxon>
        <taxon>Bacteroidota</taxon>
        <taxon>Cytophagia</taxon>
        <taxon>Cytophagales</taxon>
        <taxon>Cyclobacteriaceae</taxon>
        <taxon>Echinicola</taxon>
    </lineage>
</organism>
<evidence type="ECO:0000259" key="6">
    <source>
        <dbReference type="Pfam" id="PF08281"/>
    </source>
</evidence>
<dbReference type="InterPro" id="IPR013249">
    <property type="entry name" value="RNA_pol_sigma70_r4_t2"/>
</dbReference>
<evidence type="ECO:0000313" key="8">
    <source>
        <dbReference type="Proteomes" id="UP000647339"/>
    </source>
</evidence>
<keyword evidence="4" id="KW-0804">Transcription</keyword>
<evidence type="ECO:0000256" key="3">
    <source>
        <dbReference type="ARBA" id="ARBA00023082"/>
    </source>
</evidence>
<dbReference type="GO" id="GO:0000428">
    <property type="term" value="C:DNA-directed RNA polymerase complex"/>
    <property type="evidence" value="ECO:0007669"/>
    <property type="project" value="UniProtKB-KW"/>
</dbReference>
<dbReference type="InterPro" id="IPR007627">
    <property type="entry name" value="RNA_pol_sigma70_r2"/>
</dbReference>
<dbReference type="InterPro" id="IPR014284">
    <property type="entry name" value="RNA_pol_sigma-70_dom"/>
</dbReference>
<dbReference type="InterPro" id="IPR013325">
    <property type="entry name" value="RNA_pol_sigma_r2"/>
</dbReference>
<feature type="domain" description="RNA polymerase sigma-70 region 2" evidence="5">
    <location>
        <begin position="30"/>
        <end position="95"/>
    </location>
</feature>
<gene>
    <name evidence="7" type="ORF">GCM10011339_00330</name>
</gene>
<reference evidence="8" key="1">
    <citation type="journal article" date="2019" name="Int. J. Syst. Evol. Microbiol.">
        <title>The Global Catalogue of Microorganisms (GCM) 10K type strain sequencing project: providing services to taxonomists for standard genome sequencing and annotation.</title>
        <authorList>
            <consortium name="The Broad Institute Genomics Platform"/>
            <consortium name="The Broad Institute Genome Sequencing Center for Infectious Disease"/>
            <person name="Wu L."/>
            <person name="Ma J."/>
        </authorList>
    </citation>
    <scope>NUCLEOTIDE SEQUENCE [LARGE SCALE GENOMIC DNA]</scope>
    <source>
        <strain evidence="8">CGMCC 1.15407</strain>
    </source>
</reference>
<dbReference type="InterPro" id="IPR036388">
    <property type="entry name" value="WH-like_DNA-bd_sf"/>
</dbReference>